<evidence type="ECO:0000313" key="1">
    <source>
        <dbReference type="EMBL" id="RDX60499.1"/>
    </source>
</evidence>
<evidence type="ECO:0000313" key="2">
    <source>
        <dbReference type="Proteomes" id="UP000257109"/>
    </source>
</evidence>
<proteinExistence type="predicted"/>
<dbReference type="Proteomes" id="UP000257109">
    <property type="component" value="Unassembled WGS sequence"/>
</dbReference>
<accession>A0A371E381</accession>
<feature type="non-terminal residue" evidence="1">
    <location>
        <position position="1"/>
    </location>
</feature>
<name>A0A371E381_MUCPR</name>
<sequence length="66" mass="7720">MVISVVVVEYKVERVLVEQGSSTNVLYWATFQKSGLPKHIDQFCWRTSGNLRNGGFKNNIWYKIKR</sequence>
<protein>
    <submittedName>
        <fullName evidence="1">Uncharacterized protein</fullName>
    </submittedName>
</protein>
<comment type="caution">
    <text evidence="1">The sequence shown here is derived from an EMBL/GenBank/DDBJ whole genome shotgun (WGS) entry which is preliminary data.</text>
</comment>
<keyword evidence="2" id="KW-1185">Reference proteome</keyword>
<gene>
    <name evidence="1" type="ORF">CR513_61358</name>
</gene>
<organism evidence="1 2">
    <name type="scientific">Mucuna pruriens</name>
    <name type="common">Velvet bean</name>
    <name type="synonym">Dolichos pruriens</name>
    <dbReference type="NCBI Taxonomy" id="157652"/>
    <lineage>
        <taxon>Eukaryota</taxon>
        <taxon>Viridiplantae</taxon>
        <taxon>Streptophyta</taxon>
        <taxon>Embryophyta</taxon>
        <taxon>Tracheophyta</taxon>
        <taxon>Spermatophyta</taxon>
        <taxon>Magnoliopsida</taxon>
        <taxon>eudicotyledons</taxon>
        <taxon>Gunneridae</taxon>
        <taxon>Pentapetalae</taxon>
        <taxon>rosids</taxon>
        <taxon>fabids</taxon>
        <taxon>Fabales</taxon>
        <taxon>Fabaceae</taxon>
        <taxon>Papilionoideae</taxon>
        <taxon>50 kb inversion clade</taxon>
        <taxon>NPAAA clade</taxon>
        <taxon>indigoferoid/millettioid clade</taxon>
        <taxon>Phaseoleae</taxon>
        <taxon>Mucuna</taxon>
    </lineage>
</organism>
<dbReference type="AlphaFoldDB" id="A0A371E381"/>
<reference evidence="1" key="1">
    <citation type="submission" date="2018-05" db="EMBL/GenBank/DDBJ databases">
        <title>Draft genome of Mucuna pruriens seed.</title>
        <authorList>
            <person name="Nnadi N.E."/>
            <person name="Vos R."/>
            <person name="Hasami M.H."/>
            <person name="Devisetty U.K."/>
            <person name="Aguiy J.C."/>
        </authorList>
    </citation>
    <scope>NUCLEOTIDE SEQUENCE [LARGE SCALE GENOMIC DNA]</scope>
    <source>
        <strain evidence="1">JCA_2017</strain>
    </source>
</reference>
<dbReference type="EMBL" id="QJKJ01016827">
    <property type="protein sequence ID" value="RDX60499.1"/>
    <property type="molecule type" value="Genomic_DNA"/>
</dbReference>